<organism evidence="6 7">
    <name type="scientific">Candidatus Solincola sediminis</name>
    <dbReference type="NCBI Taxonomy" id="1797199"/>
    <lineage>
        <taxon>Bacteria</taxon>
        <taxon>Bacillati</taxon>
        <taxon>Actinomycetota</taxon>
        <taxon>Candidatus Geothermincolia</taxon>
        <taxon>Candidatus Geothermincolales</taxon>
        <taxon>Candidatus Geothermincolaceae</taxon>
        <taxon>Candidatus Solincola</taxon>
    </lineage>
</organism>
<dbReference type="PRINTS" id="PR00455">
    <property type="entry name" value="HTHTETR"/>
</dbReference>
<dbReference type="InterPro" id="IPR001647">
    <property type="entry name" value="HTH_TetR"/>
</dbReference>
<sequence length="208" mass="22959">MSEAVPGRVRQARGDLTRKRIVDSATNLIYEKGYAATTVDDVIRQADATKGSFYHHFSSKEELGRAVIDNASSYIAQRIGKVLDRERSSPLRRIEIILGEIQRIVESAGCERGCIIGNLALEMSQRYEEFRAGVAEVFKSWSSSIASQLDEMKAAGLLSADFDGNAYADFAIAAVEGGIMMSKLTRDPSPMRNSISFVLETLRNLSDR</sequence>
<dbReference type="GO" id="GO:0003677">
    <property type="term" value="F:DNA binding"/>
    <property type="evidence" value="ECO:0007669"/>
    <property type="project" value="UniProtKB-UniRule"/>
</dbReference>
<evidence type="ECO:0000313" key="6">
    <source>
        <dbReference type="EMBL" id="OFW57289.1"/>
    </source>
</evidence>
<comment type="caution">
    <text evidence="6">The sequence shown here is derived from an EMBL/GenBank/DDBJ whole genome shotgun (WGS) entry which is preliminary data.</text>
</comment>
<dbReference type="PANTHER" id="PTHR47506:SF6">
    <property type="entry name" value="HTH-TYPE TRANSCRIPTIONAL REPRESSOR NEMR"/>
    <property type="match status" value="1"/>
</dbReference>
<feature type="domain" description="HTH tetR-type" evidence="5">
    <location>
        <begin position="15"/>
        <end position="75"/>
    </location>
</feature>
<feature type="DNA-binding region" description="H-T-H motif" evidence="4">
    <location>
        <begin position="38"/>
        <end position="57"/>
    </location>
</feature>
<dbReference type="EMBL" id="MELK01000035">
    <property type="protein sequence ID" value="OFW57289.1"/>
    <property type="molecule type" value="Genomic_DNA"/>
</dbReference>
<dbReference type="AlphaFoldDB" id="A0A1F2WKA8"/>
<reference evidence="6 7" key="1">
    <citation type="journal article" date="2016" name="Nat. Commun.">
        <title>Thousands of microbial genomes shed light on interconnected biogeochemical processes in an aquifer system.</title>
        <authorList>
            <person name="Anantharaman K."/>
            <person name="Brown C.T."/>
            <person name="Hug L.A."/>
            <person name="Sharon I."/>
            <person name="Castelle C.J."/>
            <person name="Probst A.J."/>
            <person name="Thomas B.C."/>
            <person name="Singh A."/>
            <person name="Wilkins M.J."/>
            <person name="Karaoz U."/>
            <person name="Brodie E.L."/>
            <person name="Williams K.H."/>
            <person name="Hubbard S.S."/>
            <person name="Banfield J.F."/>
        </authorList>
    </citation>
    <scope>NUCLEOTIDE SEQUENCE [LARGE SCALE GENOMIC DNA]</scope>
</reference>
<evidence type="ECO:0000313" key="7">
    <source>
        <dbReference type="Proteomes" id="UP000177876"/>
    </source>
</evidence>
<dbReference type="InterPro" id="IPR009057">
    <property type="entry name" value="Homeodomain-like_sf"/>
</dbReference>
<keyword evidence="1" id="KW-0805">Transcription regulation</keyword>
<dbReference type="InterPro" id="IPR011075">
    <property type="entry name" value="TetR_C"/>
</dbReference>
<dbReference type="STRING" id="1797197.A2Y75_07620"/>
<dbReference type="PANTHER" id="PTHR47506">
    <property type="entry name" value="TRANSCRIPTIONAL REGULATORY PROTEIN"/>
    <property type="match status" value="1"/>
</dbReference>
<keyword evidence="3" id="KW-0804">Transcription</keyword>
<evidence type="ECO:0000256" key="2">
    <source>
        <dbReference type="ARBA" id="ARBA00023125"/>
    </source>
</evidence>
<dbReference type="PROSITE" id="PS50977">
    <property type="entry name" value="HTH_TETR_2"/>
    <property type="match status" value="1"/>
</dbReference>
<dbReference type="InterPro" id="IPR036271">
    <property type="entry name" value="Tet_transcr_reg_TetR-rel_C_sf"/>
</dbReference>
<dbReference type="Proteomes" id="UP000177876">
    <property type="component" value="Unassembled WGS sequence"/>
</dbReference>
<dbReference type="PROSITE" id="PS01081">
    <property type="entry name" value="HTH_TETR_1"/>
    <property type="match status" value="1"/>
</dbReference>
<evidence type="ECO:0000256" key="3">
    <source>
        <dbReference type="ARBA" id="ARBA00023163"/>
    </source>
</evidence>
<accession>A0A1F2WKA8</accession>
<dbReference type="Pfam" id="PF16925">
    <property type="entry name" value="TetR_C_13"/>
    <property type="match status" value="1"/>
</dbReference>
<protein>
    <recommendedName>
        <fullName evidence="5">HTH tetR-type domain-containing protein</fullName>
    </recommendedName>
</protein>
<dbReference type="InterPro" id="IPR023772">
    <property type="entry name" value="DNA-bd_HTH_TetR-type_CS"/>
</dbReference>
<dbReference type="SUPFAM" id="SSF48498">
    <property type="entry name" value="Tetracyclin repressor-like, C-terminal domain"/>
    <property type="match status" value="1"/>
</dbReference>
<name>A0A1F2WKA8_9ACTN</name>
<gene>
    <name evidence="6" type="ORF">A2Y75_07620</name>
</gene>
<keyword evidence="2 4" id="KW-0238">DNA-binding</keyword>
<dbReference type="Gene3D" id="1.10.357.10">
    <property type="entry name" value="Tetracycline Repressor, domain 2"/>
    <property type="match status" value="1"/>
</dbReference>
<dbReference type="Pfam" id="PF00440">
    <property type="entry name" value="TetR_N"/>
    <property type="match status" value="1"/>
</dbReference>
<dbReference type="SUPFAM" id="SSF46689">
    <property type="entry name" value="Homeodomain-like"/>
    <property type="match status" value="1"/>
</dbReference>
<evidence type="ECO:0000259" key="5">
    <source>
        <dbReference type="PROSITE" id="PS50977"/>
    </source>
</evidence>
<evidence type="ECO:0000256" key="4">
    <source>
        <dbReference type="PROSITE-ProRule" id="PRU00335"/>
    </source>
</evidence>
<evidence type="ECO:0000256" key="1">
    <source>
        <dbReference type="ARBA" id="ARBA00023015"/>
    </source>
</evidence>
<proteinExistence type="predicted"/>